<dbReference type="PANTHER" id="PTHR44051">
    <property type="entry name" value="GLUTATHIONE S-TRANSFERASE-RELATED"/>
    <property type="match status" value="1"/>
</dbReference>
<sequence>MLTLFHAPGACSLASCIALEETGAEFEVTNVSFADGEQHKADYLRLNPKGRVPALVVEEKATESGILTETPAILYYIAQRFPDAKLAPHGNDFALAQMQSFNSFLCSTVHVAHAHKLRGARWANEQNSLDDMRAKVPENMSALFTMIEETYLGQPWVLGEQYSISDTYLYTIARWLEGDGVDITTFPHVNAHFKRMEDRPAVQRALRH</sequence>
<organism evidence="4 5">
    <name type="scientific">Kiloniella spongiae</name>
    <dbReference type="NCBI Taxonomy" id="1489064"/>
    <lineage>
        <taxon>Bacteria</taxon>
        <taxon>Pseudomonadati</taxon>
        <taxon>Pseudomonadota</taxon>
        <taxon>Alphaproteobacteria</taxon>
        <taxon>Rhodospirillales</taxon>
        <taxon>Kiloniellaceae</taxon>
        <taxon>Kiloniella</taxon>
    </lineage>
</organism>
<dbReference type="GO" id="GO:0016740">
    <property type="term" value="F:transferase activity"/>
    <property type="evidence" value="ECO:0007669"/>
    <property type="project" value="UniProtKB-KW"/>
</dbReference>
<dbReference type="InterPro" id="IPR036282">
    <property type="entry name" value="Glutathione-S-Trfase_C_sf"/>
</dbReference>
<reference evidence="4 5" key="1">
    <citation type="submission" date="2015-03" db="EMBL/GenBank/DDBJ databases">
        <title>Genome Sequence of Kiloniella spongiae MEBiC09566, isolated from a marine sponge.</title>
        <authorList>
            <person name="Shao Z."/>
            <person name="Wang L."/>
            <person name="Li X."/>
        </authorList>
    </citation>
    <scope>NUCLEOTIDE SEQUENCE [LARGE SCALE GENOMIC DNA]</scope>
    <source>
        <strain evidence="4 5">MEBiC09566</strain>
    </source>
</reference>
<dbReference type="OrthoDB" id="7583243at2"/>
<evidence type="ECO:0000313" key="4">
    <source>
        <dbReference type="EMBL" id="KLN61623.1"/>
    </source>
</evidence>
<proteinExistence type="inferred from homology"/>
<comment type="caution">
    <text evidence="4">The sequence shown here is derived from an EMBL/GenBank/DDBJ whole genome shotgun (WGS) entry which is preliminary data.</text>
</comment>
<keyword evidence="5" id="KW-1185">Reference proteome</keyword>
<dbReference type="Gene3D" id="3.40.30.10">
    <property type="entry name" value="Glutaredoxin"/>
    <property type="match status" value="1"/>
</dbReference>
<dbReference type="CDD" id="cd03188">
    <property type="entry name" value="GST_C_Beta"/>
    <property type="match status" value="1"/>
</dbReference>
<dbReference type="Proteomes" id="UP000035444">
    <property type="component" value="Unassembled WGS sequence"/>
</dbReference>
<dbReference type="PATRIC" id="fig|1489064.4.peg.2114"/>
<dbReference type="SFLD" id="SFLDG01150">
    <property type="entry name" value="Main.1:_Beta-like"/>
    <property type="match status" value="1"/>
</dbReference>
<keyword evidence="4" id="KW-0808">Transferase</keyword>
<evidence type="ECO:0000256" key="1">
    <source>
        <dbReference type="RuleBase" id="RU003494"/>
    </source>
</evidence>
<comment type="similarity">
    <text evidence="1">Belongs to the GST superfamily.</text>
</comment>
<dbReference type="InterPro" id="IPR010987">
    <property type="entry name" value="Glutathione-S-Trfase_C-like"/>
</dbReference>
<dbReference type="PROSITE" id="PS50405">
    <property type="entry name" value="GST_CTER"/>
    <property type="match status" value="1"/>
</dbReference>
<dbReference type="CDD" id="cd03057">
    <property type="entry name" value="GST_N_Beta"/>
    <property type="match status" value="1"/>
</dbReference>
<dbReference type="SUPFAM" id="SSF47616">
    <property type="entry name" value="GST C-terminal domain-like"/>
    <property type="match status" value="1"/>
</dbReference>
<gene>
    <name evidence="4" type="ORF">WH96_04590</name>
</gene>
<dbReference type="Gene3D" id="1.20.1050.10">
    <property type="match status" value="1"/>
</dbReference>
<protein>
    <submittedName>
        <fullName evidence="4">Glutathione S-transferase</fullName>
    </submittedName>
</protein>
<dbReference type="Pfam" id="PF02798">
    <property type="entry name" value="GST_N"/>
    <property type="match status" value="1"/>
</dbReference>
<dbReference type="InterPro" id="IPR040079">
    <property type="entry name" value="Glutathione_S-Trfase"/>
</dbReference>
<feature type="domain" description="GST N-terminal" evidence="2">
    <location>
        <begin position="1"/>
        <end position="85"/>
    </location>
</feature>
<dbReference type="InterPro" id="IPR004045">
    <property type="entry name" value="Glutathione_S-Trfase_N"/>
</dbReference>
<dbReference type="STRING" id="1489064.WH96_04590"/>
<dbReference type="InterPro" id="IPR004046">
    <property type="entry name" value="GST_C"/>
</dbReference>
<dbReference type="EMBL" id="LAQL01000003">
    <property type="protein sequence ID" value="KLN61623.1"/>
    <property type="molecule type" value="Genomic_DNA"/>
</dbReference>
<dbReference type="InterPro" id="IPR036249">
    <property type="entry name" value="Thioredoxin-like_sf"/>
</dbReference>
<evidence type="ECO:0000259" key="2">
    <source>
        <dbReference type="PROSITE" id="PS50404"/>
    </source>
</evidence>
<dbReference type="SFLD" id="SFLDG00358">
    <property type="entry name" value="Main_(cytGST)"/>
    <property type="match status" value="1"/>
</dbReference>
<dbReference type="AlphaFoldDB" id="A0A0H2MGV2"/>
<accession>A0A0H2MGV2</accession>
<dbReference type="PANTHER" id="PTHR44051:SF8">
    <property type="entry name" value="GLUTATHIONE S-TRANSFERASE GSTA"/>
    <property type="match status" value="1"/>
</dbReference>
<feature type="domain" description="GST C-terminal" evidence="3">
    <location>
        <begin position="91"/>
        <end position="208"/>
    </location>
</feature>
<dbReference type="RefSeq" id="WP_047762958.1">
    <property type="nucleotide sequence ID" value="NZ_LAQL01000003.1"/>
</dbReference>
<evidence type="ECO:0000259" key="3">
    <source>
        <dbReference type="PROSITE" id="PS50405"/>
    </source>
</evidence>
<name>A0A0H2MGV2_9PROT</name>
<dbReference type="SFLD" id="SFLDS00019">
    <property type="entry name" value="Glutathione_Transferase_(cytos"/>
    <property type="match status" value="1"/>
</dbReference>
<dbReference type="Pfam" id="PF00043">
    <property type="entry name" value="GST_C"/>
    <property type="match status" value="1"/>
</dbReference>
<dbReference type="SUPFAM" id="SSF52833">
    <property type="entry name" value="Thioredoxin-like"/>
    <property type="match status" value="1"/>
</dbReference>
<evidence type="ECO:0000313" key="5">
    <source>
        <dbReference type="Proteomes" id="UP000035444"/>
    </source>
</evidence>
<dbReference type="PROSITE" id="PS50404">
    <property type="entry name" value="GST_NTER"/>
    <property type="match status" value="1"/>
</dbReference>